<keyword evidence="6" id="KW-1185">Reference proteome</keyword>
<dbReference type="SUPFAM" id="SSF88723">
    <property type="entry name" value="PIN domain-like"/>
    <property type="match status" value="1"/>
</dbReference>
<evidence type="ECO:0000313" key="5">
    <source>
        <dbReference type="EMBL" id="NKI17290.1"/>
    </source>
</evidence>
<evidence type="ECO:0000259" key="4">
    <source>
        <dbReference type="SMART" id="SM00475"/>
    </source>
</evidence>
<dbReference type="RefSeq" id="WP_168449800.1">
    <property type="nucleotide sequence ID" value="NZ_JAAWWK010000002.1"/>
</dbReference>
<keyword evidence="3" id="KW-0238">DNA-binding</keyword>
<dbReference type="InterPro" id="IPR020045">
    <property type="entry name" value="DNA_polI_H3TH"/>
</dbReference>
<dbReference type="InterPro" id="IPR008918">
    <property type="entry name" value="HhH2"/>
</dbReference>
<reference evidence="5 6" key="1">
    <citation type="submission" date="2020-04" db="EMBL/GenBank/DDBJ databases">
        <authorList>
            <person name="Yoon J."/>
        </authorList>
    </citation>
    <scope>NUCLEOTIDE SEQUENCE [LARGE SCALE GENOMIC DNA]</scope>
    <source>
        <strain evidence="5 6">KMU-166</strain>
    </source>
</reference>
<name>A0ABX1GDN5_9GAMM</name>
<dbReference type="Gene3D" id="1.10.150.20">
    <property type="entry name" value="5' to 3' exonuclease, C-terminal subdomain"/>
    <property type="match status" value="1"/>
</dbReference>
<feature type="domain" description="5'-3' exonuclease" evidence="4">
    <location>
        <begin position="3"/>
        <end position="267"/>
    </location>
</feature>
<comment type="caution">
    <text evidence="5">The sequence shown here is derived from an EMBL/GenBank/DDBJ whole genome shotgun (WGS) entry which is preliminary data.</text>
</comment>
<dbReference type="Proteomes" id="UP000765845">
    <property type="component" value="Unassembled WGS sequence"/>
</dbReference>
<dbReference type="EMBL" id="JAAWWK010000002">
    <property type="protein sequence ID" value="NKI17290.1"/>
    <property type="molecule type" value="Genomic_DNA"/>
</dbReference>
<dbReference type="InterPro" id="IPR002421">
    <property type="entry name" value="5-3_exonuclease"/>
</dbReference>
<dbReference type="Gene3D" id="3.40.50.1010">
    <property type="entry name" value="5'-nuclease"/>
    <property type="match status" value="1"/>
</dbReference>
<organism evidence="5 6">
    <name type="scientific">Spongiibacter thalassae</name>
    <dbReference type="NCBI Taxonomy" id="2721624"/>
    <lineage>
        <taxon>Bacteria</taxon>
        <taxon>Pseudomonadati</taxon>
        <taxon>Pseudomonadota</taxon>
        <taxon>Gammaproteobacteria</taxon>
        <taxon>Cellvibrionales</taxon>
        <taxon>Spongiibacteraceae</taxon>
        <taxon>Spongiibacter</taxon>
    </lineage>
</organism>
<dbReference type="CDD" id="cd09898">
    <property type="entry name" value="H3TH_53EXO"/>
    <property type="match status" value="1"/>
</dbReference>
<keyword evidence="2" id="KW-0378">Hydrolase</keyword>
<keyword evidence="1" id="KW-0540">Nuclease</keyword>
<dbReference type="InterPro" id="IPR036279">
    <property type="entry name" value="5-3_exonuclease_C_sf"/>
</dbReference>
<dbReference type="Pfam" id="PF01367">
    <property type="entry name" value="5_3_exonuc"/>
    <property type="match status" value="1"/>
</dbReference>
<protein>
    <submittedName>
        <fullName evidence="5">Flap endonuclease</fullName>
    </submittedName>
</protein>
<dbReference type="SUPFAM" id="SSF47807">
    <property type="entry name" value="5' to 3' exonuclease, C-terminal subdomain"/>
    <property type="match status" value="1"/>
</dbReference>
<evidence type="ECO:0000256" key="2">
    <source>
        <dbReference type="ARBA" id="ARBA00022801"/>
    </source>
</evidence>
<dbReference type="CDD" id="cd09859">
    <property type="entry name" value="PIN_53EXO"/>
    <property type="match status" value="1"/>
</dbReference>
<dbReference type="InterPro" id="IPR029060">
    <property type="entry name" value="PIN-like_dom_sf"/>
</dbReference>
<dbReference type="SMART" id="SM00475">
    <property type="entry name" value="53EXOc"/>
    <property type="match status" value="1"/>
</dbReference>
<evidence type="ECO:0000256" key="3">
    <source>
        <dbReference type="ARBA" id="ARBA00023125"/>
    </source>
</evidence>
<sequence>MTAPRLYCLDASIYIFRAYFSRSSDFVSPEGFGLNAVEGFIDTVLSLLRQRKPDHLMAAFDESLGSGFREALYPEYKSRRALPDEALAFQLACCRRVAELLGIPCFSSAEFEADDLIASAAAVAQNMDWPVTVISRDKDLAQVLTGDSDELWHIGEPPRSRALWQQERQLDCARLADYLAVLGDASDDIPGLKGVGEKTAKAIFQRFSSLEDIYGQLDQLALLPVRGAATLAAKFASQRSEVFLYRELTRLRRDVAVAGCPEELARRPVDSEGLRAFCLEVGFSRDYQQRLLRRCAQISAE</sequence>
<proteinExistence type="predicted"/>
<dbReference type="GO" id="GO:0004519">
    <property type="term" value="F:endonuclease activity"/>
    <property type="evidence" value="ECO:0007669"/>
    <property type="project" value="UniProtKB-KW"/>
</dbReference>
<dbReference type="SMART" id="SM00279">
    <property type="entry name" value="HhH2"/>
    <property type="match status" value="1"/>
</dbReference>
<dbReference type="PANTHER" id="PTHR42646:SF2">
    <property type="entry name" value="5'-3' EXONUCLEASE FAMILY PROTEIN"/>
    <property type="match status" value="1"/>
</dbReference>
<evidence type="ECO:0000313" key="6">
    <source>
        <dbReference type="Proteomes" id="UP000765845"/>
    </source>
</evidence>
<gene>
    <name evidence="5" type="ORF">HCU74_07640</name>
</gene>
<accession>A0ABX1GDN5</accession>
<evidence type="ECO:0000256" key="1">
    <source>
        <dbReference type="ARBA" id="ARBA00022722"/>
    </source>
</evidence>
<dbReference type="InterPro" id="IPR038969">
    <property type="entry name" value="FEN"/>
</dbReference>
<dbReference type="Pfam" id="PF02739">
    <property type="entry name" value="5_3_exonuc_N"/>
    <property type="match status" value="1"/>
</dbReference>
<dbReference type="PANTHER" id="PTHR42646">
    <property type="entry name" value="FLAP ENDONUCLEASE XNI"/>
    <property type="match status" value="1"/>
</dbReference>
<dbReference type="InterPro" id="IPR020046">
    <property type="entry name" value="5-3_exonucl_a-hlix_arch_N"/>
</dbReference>
<keyword evidence="5" id="KW-0255">Endonuclease</keyword>